<proteinExistence type="inferred from homology"/>
<dbReference type="PANTHER" id="PTHR17008:SF1">
    <property type="entry name" value="MEIOSIS EXPRESSED GENE 1 PROTEIN HOMOLOG"/>
    <property type="match status" value="1"/>
</dbReference>
<comment type="caution">
    <text evidence="3">The sequence shown here is derived from an EMBL/GenBank/DDBJ whole genome shotgun (WGS) entry which is preliminary data.</text>
</comment>
<organism evidence="3 4">
    <name type="scientific">Thryothorus ludovicianus</name>
    <name type="common">Carolina wren</name>
    <name type="synonym">Sylvia ludoviciana</name>
    <dbReference type="NCBI Taxonomy" id="74200"/>
    <lineage>
        <taxon>Eukaryota</taxon>
        <taxon>Metazoa</taxon>
        <taxon>Chordata</taxon>
        <taxon>Craniata</taxon>
        <taxon>Vertebrata</taxon>
        <taxon>Euteleostomi</taxon>
        <taxon>Archelosauria</taxon>
        <taxon>Archosauria</taxon>
        <taxon>Dinosauria</taxon>
        <taxon>Saurischia</taxon>
        <taxon>Theropoda</taxon>
        <taxon>Coelurosauria</taxon>
        <taxon>Aves</taxon>
        <taxon>Neognathae</taxon>
        <taxon>Neoaves</taxon>
        <taxon>Telluraves</taxon>
        <taxon>Australaves</taxon>
        <taxon>Passeriformes</taxon>
        <taxon>Certhiidae</taxon>
        <taxon>Troglodytinae</taxon>
        <taxon>Thryothorus</taxon>
    </lineage>
</organism>
<gene>
    <name evidence="3" type="primary">Meig1</name>
    <name evidence="3" type="ORF">THRLUD_R09341</name>
</gene>
<dbReference type="Pfam" id="PF15163">
    <property type="entry name" value="Meiosis_expr"/>
    <property type="match status" value="1"/>
</dbReference>
<comment type="function">
    <text evidence="1">Essential for spermiogenesis.</text>
</comment>
<accession>A0A7K7Y5V3</accession>
<comment type="similarity">
    <text evidence="2">Belongs to the MEIG1 family.</text>
</comment>
<reference evidence="3 4" key="1">
    <citation type="submission" date="2019-09" db="EMBL/GenBank/DDBJ databases">
        <title>Bird 10,000 Genomes (B10K) Project - Family phase.</title>
        <authorList>
            <person name="Zhang G."/>
        </authorList>
    </citation>
    <scope>NUCLEOTIDE SEQUENCE [LARGE SCALE GENOMIC DNA]</scope>
    <source>
        <strain evidence="3">B10K-DU-001-68</strain>
        <tissue evidence="3">Muscle</tissue>
    </source>
</reference>
<feature type="non-terminal residue" evidence="3">
    <location>
        <position position="96"/>
    </location>
</feature>
<dbReference type="InterPro" id="IPR020186">
    <property type="entry name" value="Meiosis-expressed_gene_1"/>
</dbReference>
<keyword evidence="4" id="KW-1185">Reference proteome</keyword>
<feature type="non-terminal residue" evidence="3">
    <location>
        <position position="1"/>
    </location>
</feature>
<evidence type="ECO:0000313" key="3">
    <source>
        <dbReference type="EMBL" id="NXA73272.1"/>
    </source>
</evidence>
<dbReference type="AlphaFoldDB" id="A0A7K7Y5V3"/>
<evidence type="ECO:0000313" key="4">
    <source>
        <dbReference type="Proteomes" id="UP000558509"/>
    </source>
</evidence>
<protein>
    <submittedName>
        <fullName evidence="3">MEIG1 protein</fullName>
    </submittedName>
</protein>
<dbReference type="PANTHER" id="PTHR17008">
    <property type="entry name" value="MEIOSIS-EXPRESSED GENE 1 PROTEIN"/>
    <property type="match status" value="1"/>
</dbReference>
<name>A0A7K7Y5V3_THRLU</name>
<dbReference type="EMBL" id="VZTB01002859">
    <property type="protein sequence ID" value="NXA73272.1"/>
    <property type="molecule type" value="Genomic_DNA"/>
</dbReference>
<dbReference type="Proteomes" id="UP000558509">
    <property type="component" value="Unassembled WGS sequence"/>
</dbReference>
<evidence type="ECO:0000256" key="2">
    <source>
        <dbReference type="ARBA" id="ARBA00008514"/>
    </source>
</evidence>
<sequence length="96" mass="11696">KVSEASAVTTKADIKPKSMHRAKIWSDDVENLYRFQQAGYRDEVEYKQVKQVDEVEFWPETGFVKKLQRRDNTFYYYNRQRECEDKDVRKVKVYVY</sequence>
<dbReference type="GO" id="GO:0005634">
    <property type="term" value="C:nucleus"/>
    <property type="evidence" value="ECO:0007669"/>
    <property type="project" value="InterPro"/>
</dbReference>
<evidence type="ECO:0000256" key="1">
    <source>
        <dbReference type="ARBA" id="ARBA00003351"/>
    </source>
</evidence>